<evidence type="ECO:0000313" key="2">
    <source>
        <dbReference type="EMBL" id="SFC23603.1"/>
    </source>
</evidence>
<reference evidence="2 4" key="2">
    <citation type="submission" date="2016-10" db="EMBL/GenBank/DDBJ databases">
        <authorList>
            <person name="de Groot N.N."/>
        </authorList>
    </citation>
    <scope>NUCLEOTIDE SEQUENCE [LARGE SCALE GENOMIC DNA]</scope>
    <source>
        <strain evidence="2 4">CGMCC 1.10210</strain>
    </source>
</reference>
<evidence type="ECO:0000313" key="3">
    <source>
        <dbReference type="Proteomes" id="UP000033519"/>
    </source>
</evidence>
<dbReference type="EMBL" id="FOMB01000003">
    <property type="protein sequence ID" value="SFC23603.1"/>
    <property type="molecule type" value="Genomic_DNA"/>
</dbReference>
<dbReference type="PATRIC" id="fig|728005.3.peg.4663"/>
<dbReference type="CDD" id="cd07176">
    <property type="entry name" value="terB"/>
    <property type="match status" value="1"/>
</dbReference>
<dbReference type="STRING" id="728005.SAMN04488059_103105"/>
<reference evidence="1 3" key="1">
    <citation type="submission" date="2015-03" db="EMBL/GenBank/DDBJ databases">
        <authorList>
            <person name="Lepp D."/>
            <person name="Hassan Y.I."/>
            <person name="Li X.-Z."/>
            <person name="Zhou T."/>
        </authorList>
    </citation>
    <scope>NUCLEOTIDE SEQUENCE [LARGE SCALE GENOMIC DNA]</scope>
    <source>
        <strain evidence="1 3">Cr7-05</strain>
    </source>
</reference>
<accession>A0A0F5PY16</accession>
<gene>
    <name evidence="2" type="ORF">SAMN04488059_103105</name>
    <name evidence="1" type="ORF">WH91_09690</name>
</gene>
<evidence type="ECO:0000313" key="1">
    <source>
        <dbReference type="EMBL" id="KKC33291.1"/>
    </source>
</evidence>
<proteinExistence type="predicted"/>
<dbReference type="RefSeq" id="WP_046170776.1">
    <property type="nucleotide sequence ID" value="NZ_FOMB01000003.1"/>
</dbReference>
<name>A0A0F5PY16_9HYPH</name>
<dbReference type="Gene3D" id="1.10.3680.10">
    <property type="entry name" value="TerB-like"/>
    <property type="match status" value="1"/>
</dbReference>
<sequence>MPNSAHDALIHLMILAASSDSSMTEKELVRIQALIGRLPVFEGFDGNRFAAVANSCADKLNGAGGLDQVMDDAIAALPKKLQDTAYAVAVEITSVDLHLEQEELRFLELLRDKLDLDRLTTAAIETAARARHRRMPASA</sequence>
<evidence type="ECO:0000313" key="4">
    <source>
        <dbReference type="Proteomes" id="UP000182258"/>
    </source>
</evidence>
<protein>
    <recommendedName>
        <fullName evidence="5">Tellurite resistance protein TerB</fullName>
    </recommendedName>
</protein>
<dbReference type="InterPro" id="IPR029024">
    <property type="entry name" value="TerB-like"/>
</dbReference>
<dbReference type="Proteomes" id="UP000182258">
    <property type="component" value="Unassembled WGS sequence"/>
</dbReference>
<dbReference type="SUPFAM" id="SSF158682">
    <property type="entry name" value="TerB-like"/>
    <property type="match status" value="1"/>
</dbReference>
<evidence type="ECO:0008006" key="5">
    <source>
        <dbReference type="Google" id="ProtNLM"/>
    </source>
</evidence>
<dbReference type="AlphaFoldDB" id="A0A0F5PY16"/>
<dbReference type="Proteomes" id="UP000033519">
    <property type="component" value="Unassembled WGS sequence"/>
</dbReference>
<keyword evidence="3" id="KW-1185">Reference proteome</keyword>
<dbReference type="OrthoDB" id="8448017at2"/>
<dbReference type="EMBL" id="LAPV01000093">
    <property type="protein sequence ID" value="KKC33291.1"/>
    <property type="molecule type" value="Genomic_DNA"/>
</dbReference>
<organism evidence="2 4">
    <name type="scientific">Devosia psychrophila</name>
    <dbReference type="NCBI Taxonomy" id="728005"/>
    <lineage>
        <taxon>Bacteria</taxon>
        <taxon>Pseudomonadati</taxon>
        <taxon>Pseudomonadota</taxon>
        <taxon>Alphaproteobacteria</taxon>
        <taxon>Hyphomicrobiales</taxon>
        <taxon>Devosiaceae</taxon>
        <taxon>Devosia</taxon>
    </lineage>
</organism>